<evidence type="ECO:0000313" key="2">
    <source>
        <dbReference type="EMBL" id="KAH7284870.1"/>
    </source>
</evidence>
<name>A0A8T2QMS5_CERRI</name>
<dbReference type="PANTHER" id="PTHR37244">
    <property type="entry name" value="NADP-SPECIFIC GLUTAMATE DEHYDROGENASE"/>
    <property type="match status" value="1"/>
</dbReference>
<dbReference type="Proteomes" id="UP000825935">
    <property type="component" value="Chromosome 34"/>
</dbReference>
<feature type="transmembrane region" description="Helical" evidence="1">
    <location>
        <begin position="297"/>
        <end position="320"/>
    </location>
</feature>
<dbReference type="AlphaFoldDB" id="A0A8T2QMS5"/>
<gene>
    <name evidence="2" type="ORF">KP509_34G074500</name>
</gene>
<reference evidence="2" key="1">
    <citation type="submission" date="2021-08" db="EMBL/GenBank/DDBJ databases">
        <title>WGS assembly of Ceratopteris richardii.</title>
        <authorList>
            <person name="Marchant D.B."/>
            <person name="Chen G."/>
            <person name="Jenkins J."/>
            <person name="Shu S."/>
            <person name="Leebens-Mack J."/>
            <person name="Grimwood J."/>
            <person name="Schmutz J."/>
            <person name="Soltis P."/>
            <person name="Soltis D."/>
            <person name="Chen Z.-H."/>
        </authorList>
    </citation>
    <scope>NUCLEOTIDE SEQUENCE</scope>
    <source>
        <strain evidence="2">Whitten #5841</strain>
        <tissue evidence="2">Leaf</tissue>
    </source>
</reference>
<keyword evidence="1" id="KW-1133">Transmembrane helix</keyword>
<dbReference type="EMBL" id="CM035439">
    <property type="protein sequence ID" value="KAH7284870.1"/>
    <property type="molecule type" value="Genomic_DNA"/>
</dbReference>
<keyword evidence="3" id="KW-1185">Reference proteome</keyword>
<protein>
    <submittedName>
        <fullName evidence="2">Uncharacterized protein</fullName>
    </submittedName>
</protein>
<comment type="caution">
    <text evidence="2">The sequence shown here is derived from an EMBL/GenBank/DDBJ whole genome shotgun (WGS) entry which is preliminary data.</text>
</comment>
<keyword evidence="1" id="KW-0812">Transmembrane</keyword>
<evidence type="ECO:0000256" key="1">
    <source>
        <dbReference type="SAM" id="Phobius"/>
    </source>
</evidence>
<dbReference type="PANTHER" id="PTHR37244:SF1">
    <property type="entry name" value="NADP-SPECIFIC GLUTAMATE DEHYDROGENASE"/>
    <property type="match status" value="1"/>
</dbReference>
<sequence>MDNSNETPGCFTQTSFLHEKSHHTPSKFRAMSFPPLAHNKQPVDAWFDVKVFYIRISSCLLQQAPDTLSIVYPKRDVRTELEINGGRVSPSERVCFALRMDRVDWSSSEVTYVNTNNLRTTGDLSFQIYHEDELLLVGILARISPHKESQQAGEEEHGSIATSCLRSETGWSMDCSSTITCDCSFVRDESDLCTGSAVMEVYVAGRSSGLPIVLTKSVSLSPTRNSPRRCSLDAIPEEGEVRCSELGAFKIFEGEYSDLACRSEVLGVPKCSYFSEFDEDSEEGDRELSWFNAGVRVGLGVGLGVCLSVGIGVGVLMRTYHATAKTFQKRLF</sequence>
<dbReference type="OrthoDB" id="2016101at2759"/>
<proteinExistence type="predicted"/>
<keyword evidence="1" id="KW-0472">Membrane</keyword>
<accession>A0A8T2QMS5</accession>
<evidence type="ECO:0000313" key="3">
    <source>
        <dbReference type="Proteomes" id="UP000825935"/>
    </source>
</evidence>
<organism evidence="2 3">
    <name type="scientific">Ceratopteris richardii</name>
    <name type="common">Triangle waterfern</name>
    <dbReference type="NCBI Taxonomy" id="49495"/>
    <lineage>
        <taxon>Eukaryota</taxon>
        <taxon>Viridiplantae</taxon>
        <taxon>Streptophyta</taxon>
        <taxon>Embryophyta</taxon>
        <taxon>Tracheophyta</taxon>
        <taxon>Polypodiopsida</taxon>
        <taxon>Polypodiidae</taxon>
        <taxon>Polypodiales</taxon>
        <taxon>Pteridineae</taxon>
        <taxon>Pteridaceae</taxon>
        <taxon>Parkerioideae</taxon>
        <taxon>Ceratopteris</taxon>
    </lineage>
</organism>
<dbReference type="OMA" id="QIYHEDE"/>